<reference evidence="1 2" key="1">
    <citation type="journal article" date="2012" name="PLoS ONE">
        <title>Sequence and analysis of the genome of the pathogenic yeast Candida orthopsilosis.</title>
        <authorList>
            <person name="Riccombeni A."/>
            <person name="Vidanes G."/>
            <person name="Proux-Wera E."/>
            <person name="Wolfe K.H."/>
            <person name="Butler G."/>
        </authorList>
    </citation>
    <scope>NUCLEOTIDE SEQUENCE [LARGE SCALE GENOMIC DNA]</scope>
    <source>
        <strain evidence="1 2">Co 90-125</strain>
    </source>
</reference>
<dbReference type="Proteomes" id="UP000005018">
    <property type="component" value="Chromosome 2"/>
</dbReference>
<evidence type="ECO:0000313" key="1">
    <source>
        <dbReference type="EMBL" id="CCG21843.1"/>
    </source>
</evidence>
<evidence type="ECO:0000313" key="2">
    <source>
        <dbReference type="Proteomes" id="UP000005018"/>
    </source>
</evidence>
<proteinExistence type="predicted"/>
<dbReference type="HOGENOM" id="CLU_1805922_0_0_1"/>
<protein>
    <submittedName>
        <fullName evidence="1">Top2 DNA topoisomerase II</fullName>
    </submittedName>
</protein>
<accession>H8WZH5</accession>
<gene>
    <name evidence="1" type="ORF">CORT_0B01240</name>
</gene>
<organism evidence="1 2">
    <name type="scientific">Candida orthopsilosis (strain 90-125)</name>
    <name type="common">Yeast</name>
    <dbReference type="NCBI Taxonomy" id="1136231"/>
    <lineage>
        <taxon>Eukaryota</taxon>
        <taxon>Fungi</taxon>
        <taxon>Dikarya</taxon>
        <taxon>Ascomycota</taxon>
        <taxon>Saccharomycotina</taxon>
        <taxon>Pichiomycetes</taxon>
        <taxon>Debaryomycetaceae</taxon>
        <taxon>Candida/Lodderomyces clade</taxon>
        <taxon>Candida</taxon>
    </lineage>
</organism>
<dbReference type="EMBL" id="HE681720">
    <property type="protein sequence ID" value="CCG21843.1"/>
    <property type="molecule type" value="Genomic_DNA"/>
</dbReference>
<dbReference type="KEGG" id="cot:CORT_0B01240"/>
<keyword evidence="2" id="KW-1185">Reference proteome</keyword>
<sequence length="143" mass="16888">MFSRYYLLNRLFESLEYINSSIHSVVLKNCNDEFQLDLNKYLNISNLWLENYNNTQIPNMDISKLNLLVVIPVKEYQHVSVDMSKLPNTIKVLQIDGKQSSFIYRIENHWWYSPLPHIITMNDVRDSSPKDELNKQQPIGAKL</sequence>
<dbReference type="OrthoDB" id="4090081at2759"/>
<dbReference type="AlphaFoldDB" id="H8WZH5"/>
<dbReference type="RefSeq" id="XP_003867281.1">
    <property type="nucleotide sequence ID" value="XM_003867233.1"/>
</dbReference>
<dbReference type="GeneID" id="14538602"/>
<name>H8WZH5_CANO9</name>